<protein>
    <submittedName>
        <fullName evidence="2">Depupylase/deamidase Dop</fullName>
        <ecNumber evidence="2">3.5.1.119</ecNumber>
    </submittedName>
</protein>
<reference evidence="2 3" key="1">
    <citation type="submission" date="2023-04" db="EMBL/GenBank/DDBJ databases">
        <title>Funneling lignin-derived compounds into biodiesel using alkali-halophilic Citricoccus sp. P2.</title>
        <authorList>
            <person name="Luo C.-B."/>
        </authorList>
    </citation>
    <scope>NUCLEOTIDE SEQUENCE [LARGE SCALE GENOMIC DNA]</scope>
    <source>
        <strain evidence="2 3">P2</strain>
    </source>
</reference>
<evidence type="ECO:0000313" key="3">
    <source>
        <dbReference type="Proteomes" id="UP001219037"/>
    </source>
</evidence>
<evidence type="ECO:0000256" key="1">
    <source>
        <dbReference type="ARBA" id="ARBA00009114"/>
    </source>
</evidence>
<dbReference type="EC" id="3.5.1.119" evidence="2"/>
<evidence type="ECO:0000313" key="2">
    <source>
        <dbReference type="EMBL" id="WFP15349.1"/>
    </source>
</evidence>
<sequence length="571" mass="62968">MTPQPSPNGSHAWRGLPEIIPTEAAARIPDGADTAGWGVHRVMGLETEFGIHAPAQPGAGHSVLSIELVNAYGQRIRSGGGSVAGTEWDYGEESPLTDARGWQLPRSAAHPTQLTDRALTDNDGQPVNLLLNVLLPNGARFYVDHAHPEYSSPETTNPWDAMIWDQAGDRIAQAAADQIGLAEGAPEVLVYKNNTDNKSVSYGAHENYLIPRSLDFEDLARQLIPFFVSRQVICGAGRVGLGQTGTRAGFQISQRADFFEEEIGLETTIRRPIINTRDEPHAAAERYRRLHVIIGDANLSQTATWLRCGMTALVLSMIELGTCPRIQLADPVTALQTISHDPTLQATVTVYGRGEHTGVDLLEIYLEAAEAHVERFGMTDPQTMQVLRSWREILDQLRINPLALSDRLDWVAKYQLLSGLRDRHGLDWDHPKLGMLDLQYADLRPGKGLYQALVRRGSMTTLVNEDTISRAVQFPPDDTRAWLRGRVIDLFEPHLAGVSWDTLVLRPHREGRVHRYVLREPLRGRAADVGALLATDVHLDAPETSDAALTQLINLLERLTVAAPAPGFIEP</sequence>
<dbReference type="InterPro" id="IPR022366">
    <property type="entry name" value="Pup_deamidase"/>
</dbReference>
<dbReference type="PANTHER" id="PTHR42307:SF2">
    <property type="entry name" value="PUP DEAMIDASE_DEPUPYLASE"/>
    <property type="match status" value="1"/>
</dbReference>
<organism evidence="2 3">
    <name type="scientific">Citricoccus muralis</name>
    <dbReference type="NCBI Taxonomy" id="169134"/>
    <lineage>
        <taxon>Bacteria</taxon>
        <taxon>Bacillati</taxon>
        <taxon>Actinomycetota</taxon>
        <taxon>Actinomycetes</taxon>
        <taxon>Micrococcales</taxon>
        <taxon>Micrococcaceae</taxon>
        <taxon>Citricoccus</taxon>
    </lineage>
</organism>
<dbReference type="GO" id="GO:0016787">
    <property type="term" value="F:hydrolase activity"/>
    <property type="evidence" value="ECO:0007669"/>
    <property type="project" value="UniProtKB-KW"/>
</dbReference>
<dbReference type="Proteomes" id="UP001219037">
    <property type="component" value="Chromosome"/>
</dbReference>
<dbReference type="RefSeq" id="WP_278155984.1">
    <property type="nucleotide sequence ID" value="NZ_CP121252.1"/>
</dbReference>
<dbReference type="EMBL" id="CP121252">
    <property type="protein sequence ID" value="WFP15349.1"/>
    <property type="molecule type" value="Genomic_DNA"/>
</dbReference>
<name>A0ABY8H2J9_9MICC</name>
<keyword evidence="3" id="KW-1185">Reference proteome</keyword>
<gene>
    <name evidence="2" type="primary">dop</name>
    <name evidence="2" type="ORF">P8192_07885</name>
</gene>
<dbReference type="PIRSF" id="PIRSF018077">
    <property type="entry name" value="UCP018077"/>
    <property type="match status" value="1"/>
</dbReference>
<accession>A0ABY8H2J9</accession>
<dbReference type="Pfam" id="PF03136">
    <property type="entry name" value="Pup_ligase"/>
    <property type="match status" value="1"/>
</dbReference>
<dbReference type="PANTHER" id="PTHR42307">
    <property type="entry name" value="PUP DEAMIDASE/DEPUPYLASE"/>
    <property type="match status" value="1"/>
</dbReference>
<dbReference type="NCBIfam" id="TIGR03688">
    <property type="entry name" value="depupylase_Dop"/>
    <property type="match status" value="1"/>
</dbReference>
<proteinExistence type="inferred from homology"/>
<dbReference type="InterPro" id="IPR004347">
    <property type="entry name" value="Pup_ligase/deamidase"/>
</dbReference>
<comment type="similarity">
    <text evidence="1">Belongs to the Pup ligase/Pup deamidase family. Pup deamidase subfamily.</text>
</comment>
<keyword evidence="2" id="KW-0378">Hydrolase</keyword>